<keyword evidence="2" id="KW-1185">Reference proteome</keyword>
<organism evidence="1 2">
    <name type="scientific">Hygrophoropsis aurantiaca</name>
    <dbReference type="NCBI Taxonomy" id="72124"/>
    <lineage>
        <taxon>Eukaryota</taxon>
        <taxon>Fungi</taxon>
        <taxon>Dikarya</taxon>
        <taxon>Basidiomycota</taxon>
        <taxon>Agaricomycotina</taxon>
        <taxon>Agaricomycetes</taxon>
        <taxon>Agaricomycetidae</taxon>
        <taxon>Boletales</taxon>
        <taxon>Coniophorineae</taxon>
        <taxon>Hygrophoropsidaceae</taxon>
        <taxon>Hygrophoropsis</taxon>
    </lineage>
</organism>
<name>A0ACB7ZXH0_9AGAM</name>
<evidence type="ECO:0000313" key="2">
    <source>
        <dbReference type="Proteomes" id="UP000790377"/>
    </source>
</evidence>
<accession>A0ACB7ZXH0</accession>
<gene>
    <name evidence="1" type="ORF">BJ138DRAFT_1094777</name>
</gene>
<proteinExistence type="predicted"/>
<dbReference type="Proteomes" id="UP000790377">
    <property type="component" value="Unassembled WGS sequence"/>
</dbReference>
<comment type="caution">
    <text evidence="1">The sequence shown here is derived from an EMBL/GenBank/DDBJ whole genome shotgun (WGS) entry which is preliminary data.</text>
</comment>
<reference evidence="1" key="1">
    <citation type="journal article" date="2021" name="New Phytol.">
        <title>Evolutionary innovations through gain and loss of genes in the ectomycorrhizal Boletales.</title>
        <authorList>
            <person name="Wu G."/>
            <person name="Miyauchi S."/>
            <person name="Morin E."/>
            <person name="Kuo A."/>
            <person name="Drula E."/>
            <person name="Varga T."/>
            <person name="Kohler A."/>
            <person name="Feng B."/>
            <person name="Cao Y."/>
            <person name="Lipzen A."/>
            <person name="Daum C."/>
            <person name="Hundley H."/>
            <person name="Pangilinan J."/>
            <person name="Johnson J."/>
            <person name="Barry K."/>
            <person name="LaButti K."/>
            <person name="Ng V."/>
            <person name="Ahrendt S."/>
            <person name="Min B."/>
            <person name="Choi I.G."/>
            <person name="Park H."/>
            <person name="Plett J.M."/>
            <person name="Magnuson J."/>
            <person name="Spatafora J.W."/>
            <person name="Nagy L.G."/>
            <person name="Henrissat B."/>
            <person name="Grigoriev I.V."/>
            <person name="Yang Z.L."/>
            <person name="Xu J."/>
            <person name="Martin F.M."/>
        </authorList>
    </citation>
    <scope>NUCLEOTIDE SEQUENCE</scope>
    <source>
        <strain evidence="1">ATCC 28755</strain>
    </source>
</reference>
<sequence length="205" mass="23181">MAPNPPLHSTYDEHMSRMFPDHQPTSPELLKRMLYALGATDDTLHEHLAAQNKYWDEMLGEGGKARKIAVCLIFNCHVPNSMVAIRIWSGNMENCGLYCLDFVNVDTHTPLNAPDGYDIWHVYHPGTNVARRWWKLVTLNIAFGVPSKAGEEHYMVPEGSRLQLLRPDETPFYFEIPKRPTMGQDGNILEFAQPVPVLIEPLAGG</sequence>
<protein>
    <submittedName>
        <fullName evidence="1">Uncharacterized protein</fullName>
    </submittedName>
</protein>
<dbReference type="EMBL" id="MU268114">
    <property type="protein sequence ID" value="KAH7905844.1"/>
    <property type="molecule type" value="Genomic_DNA"/>
</dbReference>
<evidence type="ECO:0000313" key="1">
    <source>
        <dbReference type="EMBL" id="KAH7905844.1"/>
    </source>
</evidence>